<dbReference type="PANTHER" id="PTHR43289">
    <property type="entry name" value="MITOGEN-ACTIVATED PROTEIN KINASE KINASE KINASE 20-RELATED"/>
    <property type="match status" value="1"/>
</dbReference>
<name>A0A4R5YJL4_9MICO</name>
<evidence type="ECO:0000256" key="1">
    <source>
        <dbReference type="ARBA" id="ARBA00012513"/>
    </source>
</evidence>
<keyword evidence="4 7" id="KW-0547">Nucleotide-binding</keyword>
<reference evidence="9 10" key="1">
    <citation type="submission" date="2019-03" db="EMBL/GenBank/DDBJ databases">
        <title>Genome Sequencing and Assembly of Various Microbes Isolated from Partially Reclaimed Soil and Acid Mine Drainage (AMD) Site.</title>
        <authorList>
            <person name="Steinbock B."/>
            <person name="Bechtold R."/>
            <person name="Sevigny J.L."/>
            <person name="Thomas D."/>
            <person name="Cuthill L.R."/>
            <person name="Aveiro Johannsen E.J."/>
            <person name="Thomas K."/>
            <person name="Ghosh A."/>
        </authorList>
    </citation>
    <scope>NUCLEOTIDE SEQUENCE [LARGE SCALE GENOMIC DNA]</scope>
    <source>
        <strain evidence="9 10">F-B2</strain>
    </source>
</reference>
<keyword evidence="3" id="KW-0808">Transferase</keyword>
<evidence type="ECO:0000256" key="2">
    <source>
        <dbReference type="ARBA" id="ARBA00022527"/>
    </source>
</evidence>
<comment type="caution">
    <text evidence="9">The sequence shown here is derived from an EMBL/GenBank/DDBJ whole genome shotgun (WGS) entry which is preliminary data.</text>
</comment>
<proteinExistence type="predicted"/>
<dbReference type="GO" id="GO:0004674">
    <property type="term" value="F:protein serine/threonine kinase activity"/>
    <property type="evidence" value="ECO:0007669"/>
    <property type="project" value="UniProtKB-KW"/>
</dbReference>
<dbReference type="EC" id="2.7.11.1" evidence="1"/>
<feature type="binding site" evidence="7">
    <location>
        <position position="156"/>
    </location>
    <ligand>
        <name>ATP</name>
        <dbReference type="ChEBI" id="CHEBI:30616"/>
    </ligand>
</feature>
<dbReference type="EMBL" id="SMZX01000001">
    <property type="protein sequence ID" value="TDL45118.1"/>
    <property type="molecule type" value="Genomic_DNA"/>
</dbReference>
<dbReference type="Pfam" id="PF00069">
    <property type="entry name" value="Pkinase"/>
    <property type="match status" value="1"/>
</dbReference>
<keyword evidence="5 9" id="KW-0418">Kinase</keyword>
<dbReference type="AlphaFoldDB" id="A0A4R5YJL4"/>
<gene>
    <name evidence="9" type="ORF">E2R54_01105</name>
</gene>
<dbReference type="GO" id="GO:0005524">
    <property type="term" value="F:ATP binding"/>
    <property type="evidence" value="ECO:0007669"/>
    <property type="project" value="UniProtKB-UniRule"/>
</dbReference>
<evidence type="ECO:0000256" key="4">
    <source>
        <dbReference type="ARBA" id="ARBA00022741"/>
    </source>
</evidence>
<evidence type="ECO:0000256" key="7">
    <source>
        <dbReference type="PROSITE-ProRule" id="PRU10141"/>
    </source>
</evidence>
<evidence type="ECO:0000256" key="5">
    <source>
        <dbReference type="ARBA" id="ARBA00022777"/>
    </source>
</evidence>
<sequence>MEIPARMRRVFRDEAPGWTLREIDAFWQDEGFIEGDAEEVAGERRSKWLRYEAAVDWSDSTQLARVLRVFENAVPAATDPRFETFRAQVARDGFDLDAHGRLRWQDSVPPHIVSANLVGGRYRLDDAPIGEGGFGQVYFATDTMARFGDPERVALKRLLPWALEDVAAVSRFRREIRIGTTLRHPSLMPVLDVGEEVGTGDWYVTPIADGGSLWAAVRNTPFDNHAVLDVMRSVSNGVQHLHTMQTLHRDLSPGNVLKMGDRWVLSDFGLSVSEAVPSSLETSVGVNQLGTRAFCAPEQLASLHSADERSDVFGLGKLLQYVTEAQLPYGLPTLSNPARSVILKATATDPEQRYSSVAQFMAALEVALAPAPTSPESNADRADRYEAGLRDGRLGAESAREVLSWLASLDAESPSAEHHIIRVVTALSPADVKLMWSIDRSEVMAVLRTYSRVILAADLGFNGVDRPARFLFSTDRALGDSEVRLLVVSTLARLGQSWNRYLARNLLVELLNARASAGALLEPTVSGLRESEAISWVLAESDPDDFPSPLRGWLRTLLESESD</sequence>
<protein>
    <recommendedName>
        <fullName evidence="1">non-specific serine/threonine protein kinase</fullName>
        <ecNumber evidence="1">2.7.11.1</ecNumber>
    </recommendedName>
</protein>
<evidence type="ECO:0000256" key="6">
    <source>
        <dbReference type="ARBA" id="ARBA00022840"/>
    </source>
</evidence>
<dbReference type="PROSITE" id="PS00107">
    <property type="entry name" value="PROTEIN_KINASE_ATP"/>
    <property type="match status" value="1"/>
</dbReference>
<dbReference type="Gene3D" id="3.30.200.20">
    <property type="entry name" value="Phosphorylase Kinase, domain 1"/>
    <property type="match status" value="1"/>
</dbReference>
<evidence type="ECO:0000259" key="8">
    <source>
        <dbReference type="PROSITE" id="PS50011"/>
    </source>
</evidence>
<dbReference type="SUPFAM" id="SSF56112">
    <property type="entry name" value="Protein kinase-like (PK-like)"/>
    <property type="match status" value="1"/>
</dbReference>
<accession>A0A4R5YJL4</accession>
<organism evidence="9 10">
    <name type="scientific">Microbacterium oleivorans</name>
    <dbReference type="NCBI Taxonomy" id="273677"/>
    <lineage>
        <taxon>Bacteria</taxon>
        <taxon>Bacillati</taxon>
        <taxon>Actinomycetota</taxon>
        <taxon>Actinomycetes</taxon>
        <taxon>Micrococcales</taxon>
        <taxon>Microbacteriaceae</taxon>
        <taxon>Microbacterium</taxon>
    </lineage>
</organism>
<dbReference type="InterPro" id="IPR011009">
    <property type="entry name" value="Kinase-like_dom_sf"/>
</dbReference>
<dbReference type="Proteomes" id="UP000295633">
    <property type="component" value="Unassembled WGS sequence"/>
</dbReference>
<dbReference type="Gene3D" id="1.10.510.10">
    <property type="entry name" value="Transferase(Phosphotransferase) domain 1"/>
    <property type="match status" value="1"/>
</dbReference>
<evidence type="ECO:0000313" key="9">
    <source>
        <dbReference type="EMBL" id="TDL45118.1"/>
    </source>
</evidence>
<evidence type="ECO:0000256" key="3">
    <source>
        <dbReference type="ARBA" id="ARBA00022679"/>
    </source>
</evidence>
<keyword evidence="2 9" id="KW-0723">Serine/threonine-protein kinase</keyword>
<dbReference type="CDD" id="cd14014">
    <property type="entry name" value="STKc_PknB_like"/>
    <property type="match status" value="1"/>
</dbReference>
<dbReference type="InterPro" id="IPR017441">
    <property type="entry name" value="Protein_kinase_ATP_BS"/>
</dbReference>
<evidence type="ECO:0000313" key="10">
    <source>
        <dbReference type="Proteomes" id="UP000295633"/>
    </source>
</evidence>
<dbReference type="PROSITE" id="PS50011">
    <property type="entry name" value="PROTEIN_KINASE_DOM"/>
    <property type="match status" value="1"/>
</dbReference>
<dbReference type="PANTHER" id="PTHR43289:SF6">
    <property type="entry name" value="SERINE_THREONINE-PROTEIN KINASE NEKL-3"/>
    <property type="match status" value="1"/>
</dbReference>
<keyword evidence="6 7" id="KW-0067">ATP-binding</keyword>
<feature type="domain" description="Protein kinase" evidence="8">
    <location>
        <begin position="123"/>
        <end position="427"/>
    </location>
</feature>
<dbReference type="InterPro" id="IPR000719">
    <property type="entry name" value="Prot_kinase_dom"/>
</dbReference>